<dbReference type="AlphaFoldDB" id="A0A1P8Q554"/>
<dbReference type="STRING" id="1847728.BTM29_10740"/>
<organism evidence="2 3">
    <name type="scientific">Companilactobacillus allii</name>
    <dbReference type="NCBI Taxonomy" id="1847728"/>
    <lineage>
        <taxon>Bacteria</taxon>
        <taxon>Bacillati</taxon>
        <taxon>Bacillota</taxon>
        <taxon>Bacilli</taxon>
        <taxon>Lactobacillales</taxon>
        <taxon>Lactobacillaceae</taxon>
        <taxon>Companilactobacillus</taxon>
    </lineage>
</organism>
<feature type="domain" description="N-acetyltransferase" evidence="1">
    <location>
        <begin position="3"/>
        <end position="138"/>
    </location>
</feature>
<evidence type="ECO:0000259" key="1">
    <source>
        <dbReference type="PROSITE" id="PS51186"/>
    </source>
</evidence>
<proteinExistence type="predicted"/>
<dbReference type="InterPro" id="IPR016181">
    <property type="entry name" value="Acyl_CoA_acyltransferase"/>
</dbReference>
<dbReference type="RefSeq" id="WP_076617440.1">
    <property type="nucleotide sequence ID" value="NZ_CP019323.1"/>
</dbReference>
<evidence type="ECO:0000313" key="3">
    <source>
        <dbReference type="Proteomes" id="UP000187499"/>
    </source>
</evidence>
<name>A0A1P8Q554_9LACO</name>
<dbReference type="OrthoDB" id="162775at2"/>
<protein>
    <recommendedName>
        <fullName evidence="1">N-acetyltransferase domain-containing protein</fullName>
    </recommendedName>
</protein>
<dbReference type="SUPFAM" id="SSF55729">
    <property type="entry name" value="Acyl-CoA N-acyltransferases (Nat)"/>
    <property type="match status" value="1"/>
</dbReference>
<dbReference type="KEGG" id="lalw:BTM29_10740"/>
<dbReference type="InterPro" id="IPR000182">
    <property type="entry name" value="GNAT_dom"/>
</dbReference>
<dbReference type="Gene3D" id="3.40.630.30">
    <property type="match status" value="1"/>
</dbReference>
<dbReference type="CDD" id="cd04301">
    <property type="entry name" value="NAT_SF"/>
    <property type="match status" value="1"/>
</dbReference>
<reference evidence="3" key="1">
    <citation type="submission" date="2016-12" db="EMBL/GenBank/DDBJ databases">
        <authorList>
            <person name="Jung M.Y."/>
            <person name="Lee S.H."/>
        </authorList>
    </citation>
    <scope>NUCLEOTIDE SEQUENCE [LARGE SCALE GENOMIC DNA]</scope>
    <source>
        <strain evidence="3">WiKim39</strain>
    </source>
</reference>
<evidence type="ECO:0000313" key="2">
    <source>
        <dbReference type="EMBL" id="APX72997.1"/>
    </source>
</evidence>
<dbReference type="Pfam" id="PF00583">
    <property type="entry name" value="Acetyltransf_1"/>
    <property type="match status" value="1"/>
</dbReference>
<dbReference type="GO" id="GO:0016747">
    <property type="term" value="F:acyltransferase activity, transferring groups other than amino-acyl groups"/>
    <property type="evidence" value="ECO:0007669"/>
    <property type="project" value="InterPro"/>
</dbReference>
<sequence>MDLTFKQITEVTADDYELLLDADPYKGIVDEYITRSTVFEVFNVDKLVGIVALLPTRPHTLEIVNIAVAKEQQNLGIGTQILKKMIFAAKTAGYSTLEIGTGSNSYQQLHLYQKLGFRMSWIDKDFFTKNYPKKIIEEFLTFNGFVLKDMVRLTMELKKS</sequence>
<dbReference type="Proteomes" id="UP000187499">
    <property type="component" value="Chromosome"/>
</dbReference>
<gene>
    <name evidence="2" type="ORF">BTM29_10740</name>
</gene>
<dbReference type="EMBL" id="CP019323">
    <property type="protein sequence ID" value="APX72997.1"/>
    <property type="molecule type" value="Genomic_DNA"/>
</dbReference>
<keyword evidence="3" id="KW-1185">Reference proteome</keyword>
<dbReference type="PROSITE" id="PS51186">
    <property type="entry name" value="GNAT"/>
    <property type="match status" value="1"/>
</dbReference>
<accession>A0A1P8Q554</accession>